<proteinExistence type="predicted"/>
<dbReference type="Proteomes" id="UP000499080">
    <property type="component" value="Unassembled WGS sequence"/>
</dbReference>
<dbReference type="AlphaFoldDB" id="A0A4Y1ZKI0"/>
<sequence>MSLDPLLNALWMRLGKDTKLKSPYCDFIQKYKDLGHMTEVKEAHEPELAVYLPHHGVYNPLKSYTKLRVVFNGSAPTSNGVSVNQIQLNGETVQQDLFSVMIRFQK</sequence>
<keyword evidence="2" id="KW-1185">Reference proteome</keyword>
<organism evidence="1 2">
    <name type="scientific">Araneus ventricosus</name>
    <name type="common">Orbweaver spider</name>
    <name type="synonym">Epeira ventricosa</name>
    <dbReference type="NCBI Taxonomy" id="182803"/>
    <lineage>
        <taxon>Eukaryota</taxon>
        <taxon>Metazoa</taxon>
        <taxon>Ecdysozoa</taxon>
        <taxon>Arthropoda</taxon>
        <taxon>Chelicerata</taxon>
        <taxon>Arachnida</taxon>
        <taxon>Araneae</taxon>
        <taxon>Araneomorphae</taxon>
        <taxon>Entelegynae</taxon>
        <taxon>Araneoidea</taxon>
        <taxon>Araneidae</taxon>
        <taxon>Araneus</taxon>
    </lineage>
</organism>
<reference evidence="1 2" key="1">
    <citation type="journal article" date="2019" name="Sci. Rep.">
        <title>Orb-weaving spider Araneus ventricosus genome elucidates the spidroin gene catalogue.</title>
        <authorList>
            <person name="Kono N."/>
            <person name="Nakamura H."/>
            <person name="Ohtoshi R."/>
            <person name="Moran D.A.P."/>
            <person name="Shinohara A."/>
            <person name="Yoshida Y."/>
            <person name="Fujiwara M."/>
            <person name="Mori M."/>
            <person name="Tomita M."/>
            <person name="Arakawa K."/>
        </authorList>
    </citation>
    <scope>NUCLEOTIDE SEQUENCE [LARGE SCALE GENOMIC DNA]</scope>
</reference>
<comment type="caution">
    <text evidence="1">The sequence shown here is derived from an EMBL/GenBank/DDBJ whole genome shotgun (WGS) entry which is preliminary data.</text>
</comment>
<accession>A0A4Y1ZKI0</accession>
<dbReference type="OrthoDB" id="6425146at2759"/>
<evidence type="ECO:0000313" key="2">
    <source>
        <dbReference type="Proteomes" id="UP000499080"/>
    </source>
</evidence>
<evidence type="ECO:0000313" key="1">
    <source>
        <dbReference type="EMBL" id="GBL54698.1"/>
    </source>
</evidence>
<dbReference type="EMBL" id="BGPR01150594">
    <property type="protein sequence ID" value="GBL54698.1"/>
    <property type="molecule type" value="Genomic_DNA"/>
</dbReference>
<dbReference type="PANTHER" id="PTHR47331:SF1">
    <property type="entry name" value="GAG-LIKE PROTEIN"/>
    <property type="match status" value="1"/>
</dbReference>
<dbReference type="PANTHER" id="PTHR47331">
    <property type="entry name" value="PHD-TYPE DOMAIN-CONTAINING PROTEIN"/>
    <property type="match status" value="1"/>
</dbReference>
<gene>
    <name evidence="1" type="ORF">AVEN_198939_1</name>
</gene>
<name>A0A4Y1ZKI0_ARAVE</name>
<protein>
    <submittedName>
        <fullName evidence="1">Uncharacterized protein</fullName>
    </submittedName>
</protein>